<sequence>MHMLHKLLILLILVSSFCLTIQEDSEHAELDQNTKLVIFATRHGNRNPSKYLDNDIKTRKWGYEGVMELNTVGKREAFGFGKKLRKFLDKFVDPNYMPSEATFMSSSASRCQMTLQTACAGLYPAKESFKWNNKLPWSPTPYVIDDNILRPYSKKNCPEVENAWLPIDKAEPSHIKKQLNDNKNVVDYVAKESGSFGFDKMKPYNEMANVADNLINYERFNLPPPLYLTNATLDDYNGPKLISKVLTFAEGPQISCADDKECGHLMGGNWVSVITTALSSRSNSKAEENIKLIGYASHTEIVLSVMKLMGVEQEEVPTGSGFVIELRDKPIWALRILKHETHYKHDKESNEMKMKDHRIEHAKYKSSLKKIAHDKQWIPLKDFVEYTSNYKLQIKTFKKFGI</sequence>
<protein>
    <submittedName>
        <fullName evidence="2">Histidine acid phosphatase</fullName>
    </submittedName>
</protein>
<dbReference type="WBParaSite" id="RSKR_0000770900.1">
    <property type="protein sequence ID" value="RSKR_0000770900.1"/>
    <property type="gene ID" value="RSKR_0000770900"/>
</dbReference>
<dbReference type="Proteomes" id="UP000095286">
    <property type="component" value="Unplaced"/>
</dbReference>
<name>A0AC35U3T1_9BILA</name>
<accession>A0AC35U3T1</accession>
<evidence type="ECO:0000313" key="2">
    <source>
        <dbReference type="WBParaSite" id="RSKR_0000770900.1"/>
    </source>
</evidence>
<proteinExistence type="predicted"/>
<evidence type="ECO:0000313" key="1">
    <source>
        <dbReference type="Proteomes" id="UP000095286"/>
    </source>
</evidence>
<organism evidence="1 2">
    <name type="scientific">Rhabditophanes sp. KR3021</name>
    <dbReference type="NCBI Taxonomy" id="114890"/>
    <lineage>
        <taxon>Eukaryota</taxon>
        <taxon>Metazoa</taxon>
        <taxon>Ecdysozoa</taxon>
        <taxon>Nematoda</taxon>
        <taxon>Chromadorea</taxon>
        <taxon>Rhabditida</taxon>
        <taxon>Tylenchina</taxon>
        <taxon>Panagrolaimomorpha</taxon>
        <taxon>Strongyloidoidea</taxon>
        <taxon>Alloionematidae</taxon>
        <taxon>Rhabditophanes</taxon>
    </lineage>
</organism>
<reference evidence="2" key="1">
    <citation type="submission" date="2016-11" db="UniProtKB">
        <authorList>
            <consortium name="WormBaseParasite"/>
        </authorList>
    </citation>
    <scope>IDENTIFICATION</scope>
    <source>
        <strain evidence="2">KR3021</strain>
    </source>
</reference>